<proteinExistence type="predicted"/>
<keyword evidence="4 6" id="KW-0472">Membrane</keyword>
<feature type="transmembrane region" description="Helical" evidence="6">
    <location>
        <begin position="377"/>
        <end position="401"/>
    </location>
</feature>
<comment type="caution">
    <text evidence="7">The sequence shown here is derived from an EMBL/GenBank/DDBJ whole genome shotgun (WGS) entry which is preliminary data.</text>
</comment>
<dbReference type="GO" id="GO:0000324">
    <property type="term" value="C:fungal-type vacuole"/>
    <property type="evidence" value="ECO:0007669"/>
    <property type="project" value="TreeGrafter"/>
</dbReference>
<name>A0A9W6SU47_CANBO</name>
<dbReference type="SUPFAM" id="SSF103473">
    <property type="entry name" value="MFS general substrate transporter"/>
    <property type="match status" value="1"/>
</dbReference>
<gene>
    <name evidence="7" type="ORF">Cboi02_000027400</name>
</gene>
<evidence type="ECO:0000256" key="1">
    <source>
        <dbReference type="ARBA" id="ARBA00004141"/>
    </source>
</evidence>
<feature type="compositionally biased region" description="Basic and acidic residues" evidence="5">
    <location>
        <begin position="269"/>
        <end position="282"/>
    </location>
</feature>
<sequence length="600" mass="66767">MPVPARLYDDAYIPGTIDNIFADRIDEEHSEEKSHLKTQNGIILFPQPSDSPNDPLNWSPLTKYWQLAVLAFITGFTAATSNDAGSTQDSLNEIYGISYDSMNTGAGVLFIGIGYSCLVLAPSSFLYGRKINYMICILLGLIGAAWFGAAKRTSDTIWSQLFVGISESCAEAQVQLSLSDLFYSHQLGHVLTIYILATSVGTYLGPLIAGFIVERTTFRWVGWCAVIISGGLLIVMLFTLYETSFDREKYIGRIDAIKVYSNDSTNSSNHEDDKLKEDKERQNIKENDAVVSTNEFSGQNEVHHRNGFTRESDDELVASPTGISAHPIFSPQMVEGTGVGEEEKSYWKKIQLITLADNIKGTGFKQYFKRLFGMLRVFWFPPVILSGIVWGAQDAFLTFYLTTEDDLYYDPPWNYGNVGVSLMNVPCVIGAIIGCLYAGIFSDYFVIWMAKRNGGKQEAEYRLWFLFAAAIFSPAGMLMFGIGTAKESPWQLMYVGLGFIGFGWGCSGDIAMSYLMDAYPDMVLEGMVGVAVINNTIGCAFTFGCSPWLDAMGTQNTYIILAVIDFVVCMGALPMIIWGKRSRMWTKQSYIKFLELRDGF</sequence>
<feature type="transmembrane region" description="Helical" evidence="6">
    <location>
        <begin position="191"/>
        <end position="212"/>
    </location>
</feature>
<feature type="transmembrane region" description="Helical" evidence="6">
    <location>
        <begin position="106"/>
        <end position="125"/>
    </location>
</feature>
<evidence type="ECO:0000313" key="7">
    <source>
        <dbReference type="EMBL" id="GME66834.1"/>
    </source>
</evidence>
<dbReference type="GO" id="GO:0005886">
    <property type="term" value="C:plasma membrane"/>
    <property type="evidence" value="ECO:0007669"/>
    <property type="project" value="TreeGrafter"/>
</dbReference>
<evidence type="ECO:0000256" key="5">
    <source>
        <dbReference type="SAM" id="MobiDB-lite"/>
    </source>
</evidence>
<keyword evidence="8" id="KW-1185">Reference proteome</keyword>
<feature type="transmembrane region" description="Helical" evidence="6">
    <location>
        <begin position="555"/>
        <end position="578"/>
    </location>
</feature>
<keyword evidence="2 6" id="KW-0812">Transmembrane</keyword>
<evidence type="ECO:0000256" key="6">
    <source>
        <dbReference type="SAM" id="Phobius"/>
    </source>
</evidence>
<protein>
    <submittedName>
        <fullName evidence="7">Unnamed protein product</fullName>
    </submittedName>
</protein>
<dbReference type="CDD" id="cd17323">
    <property type="entry name" value="MFS_Tpo1_MDR_like"/>
    <property type="match status" value="1"/>
</dbReference>
<evidence type="ECO:0000313" key="8">
    <source>
        <dbReference type="Proteomes" id="UP001165120"/>
    </source>
</evidence>
<dbReference type="Pfam" id="PF07690">
    <property type="entry name" value="MFS_1"/>
    <property type="match status" value="1"/>
</dbReference>
<dbReference type="Proteomes" id="UP001165120">
    <property type="component" value="Unassembled WGS sequence"/>
</dbReference>
<dbReference type="AlphaFoldDB" id="A0A9W6SU47"/>
<feature type="transmembrane region" description="Helical" evidence="6">
    <location>
        <begin position="463"/>
        <end position="482"/>
    </location>
</feature>
<feature type="transmembrane region" description="Helical" evidence="6">
    <location>
        <begin position="527"/>
        <end position="549"/>
    </location>
</feature>
<comment type="subcellular location">
    <subcellularLocation>
        <location evidence="1">Membrane</location>
        <topology evidence="1">Multi-pass membrane protein</topology>
    </subcellularLocation>
</comment>
<feature type="region of interest" description="Disordered" evidence="5">
    <location>
        <begin position="263"/>
        <end position="282"/>
    </location>
</feature>
<feature type="transmembrane region" description="Helical" evidence="6">
    <location>
        <begin position="131"/>
        <end position="150"/>
    </location>
</feature>
<dbReference type="InterPro" id="IPR036259">
    <property type="entry name" value="MFS_trans_sf"/>
</dbReference>
<dbReference type="GO" id="GO:0022857">
    <property type="term" value="F:transmembrane transporter activity"/>
    <property type="evidence" value="ECO:0007669"/>
    <property type="project" value="InterPro"/>
</dbReference>
<organism evidence="7 8">
    <name type="scientific">Candida boidinii</name>
    <name type="common">Yeast</name>
    <dbReference type="NCBI Taxonomy" id="5477"/>
    <lineage>
        <taxon>Eukaryota</taxon>
        <taxon>Fungi</taxon>
        <taxon>Dikarya</taxon>
        <taxon>Ascomycota</taxon>
        <taxon>Saccharomycotina</taxon>
        <taxon>Pichiomycetes</taxon>
        <taxon>Pichiales</taxon>
        <taxon>Pichiaceae</taxon>
        <taxon>Ogataea</taxon>
        <taxon>Ogataea/Candida clade</taxon>
    </lineage>
</organism>
<feature type="transmembrane region" description="Helical" evidence="6">
    <location>
        <begin position="218"/>
        <end position="241"/>
    </location>
</feature>
<dbReference type="Gene3D" id="1.20.1250.20">
    <property type="entry name" value="MFS general substrate transporter like domains"/>
    <property type="match status" value="1"/>
</dbReference>
<dbReference type="EMBL" id="BSXN01000048">
    <property type="protein sequence ID" value="GME66834.1"/>
    <property type="molecule type" value="Genomic_DNA"/>
</dbReference>
<keyword evidence="3 6" id="KW-1133">Transmembrane helix</keyword>
<feature type="transmembrane region" description="Helical" evidence="6">
    <location>
        <begin position="421"/>
        <end position="442"/>
    </location>
</feature>
<dbReference type="PANTHER" id="PTHR23502">
    <property type="entry name" value="MAJOR FACILITATOR SUPERFAMILY"/>
    <property type="match status" value="1"/>
</dbReference>
<evidence type="ECO:0000256" key="3">
    <source>
        <dbReference type="ARBA" id="ARBA00022989"/>
    </source>
</evidence>
<dbReference type="PANTHER" id="PTHR23502:SF34">
    <property type="entry name" value="PROTEIN HOL1"/>
    <property type="match status" value="1"/>
</dbReference>
<evidence type="ECO:0000256" key="4">
    <source>
        <dbReference type="ARBA" id="ARBA00023136"/>
    </source>
</evidence>
<accession>A0A9W6SU47</accession>
<feature type="transmembrane region" description="Helical" evidence="6">
    <location>
        <begin position="494"/>
        <end position="515"/>
    </location>
</feature>
<reference evidence="7" key="1">
    <citation type="submission" date="2023-04" db="EMBL/GenBank/DDBJ databases">
        <title>Candida boidinii NBRC 10035.</title>
        <authorList>
            <person name="Ichikawa N."/>
            <person name="Sato H."/>
            <person name="Tonouchi N."/>
        </authorList>
    </citation>
    <scope>NUCLEOTIDE SEQUENCE</scope>
    <source>
        <strain evidence="7">NBRC 10035</strain>
    </source>
</reference>
<evidence type="ECO:0000256" key="2">
    <source>
        <dbReference type="ARBA" id="ARBA00022692"/>
    </source>
</evidence>
<dbReference type="InterPro" id="IPR011701">
    <property type="entry name" value="MFS"/>
</dbReference>